<dbReference type="PANTHER" id="PTHR43811">
    <property type="entry name" value="FKBP-TYPE PEPTIDYL-PROLYL CIS-TRANS ISOMERASE FKPA"/>
    <property type="match status" value="1"/>
</dbReference>
<dbReference type="InterPro" id="IPR046357">
    <property type="entry name" value="PPIase_dom_sf"/>
</dbReference>
<evidence type="ECO:0000256" key="1">
    <source>
        <dbReference type="ARBA" id="ARBA00000971"/>
    </source>
</evidence>
<evidence type="ECO:0000313" key="9">
    <source>
        <dbReference type="EMBL" id="MTI26835.1"/>
    </source>
</evidence>
<dbReference type="Gene3D" id="3.10.50.40">
    <property type="match status" value="1"/>
</dbReference>
<feature type="region of interest" description="Disordered" evidence="7">
    <location>
        <begin position="1"/>
        <end position="21"/>
    </location>
</feature>
<dbReference type="Pfam" id="PF00254">
    <property type="entry name" value="FKBP_C"/>
    <property type="match status" value="1"/>
</dbReference>
<organism evidence="9 10">
    <name type="scientific">Fulvivirga kasyanovii</name>
    <dbReference type="NCBI Taxonomy" id="396812"/>
    <lineage>
        <taxon>Bacteria</taxon>
        <taxon>Pseudomonadati</taxon>
        <taxon>Bacteroidota</taxon>
        <taxon>Cytophagia</taxon>
        <taxon>Cytophagales</taxon>
        <taxon>Fulvivirgaceae</taxon>
        <taxon>Fulvivirga</taxon>
    </lineage>
</organism>
<keyword evidence="4 5" id="KW-0413">Isomerase</keyword>
<proteinExistence type="inferred from homology"/>
<comment type="caution">
    <text evidence="9">The sequence shown here is derived from an EMBL/GenBank/DDBJ whole genome shotgun (WGS) entry which is preliminary data.</text>
</comment>
<dbReference type="Proteomes" id="UP000798808">
    <property type="component" value="Unassembled WGS sequence"/>
</dbReference>
<evidence type="ECO:0000256" key="7">
    <source>
        <dbReference type="SAM" id="MobiDB-lite"/>
    </source>
</evidence>
<evidence type="ECO:0000256" key="5">
    <source>
        <dbReference type="PROSITE-ProRule" id="PRU00277"/>
    </source>
</evidence>
<sequence length="170" mass="18879">MTWQQEMMAKQQKQREEEAEEQLTTDVATIEKFLEENNIDAEKTESGIFYVMKEEGSGEQASAGDTVKVNYSGHVLNGPFFDTNDEALAKEKELFNEQRAAQGGYAPLEFVLGQGRVIKGWDEGIALLKEGGKATLYIPSPLAYGPRQRSAEIVANSILVFDVELVEVVD</sequence>
<evidence type="ECO:0000256" key="2">
    <source>
        <dbReference type="ARBA" id="ARBA00006577"/>
    </source>
</evidence>
<evidence type="ECO:0000256" key="6">
    <source>
        <dbReference type="RuleBase" id="RU003915"/>
    </source>
</evidence>
<keyword evidence="10" id="KW-1185">Reference proteome</keyword>
<dbReference type="PANTHER" id="PTHR43811:SF19">
    <property type="entry name" value="39 KDA FK506-BINDING NUCLEAR PROTEIN"/>
    <property type="match status" value="1"/>
</dbReference>
<comment type="catalytic activity">
    <reaction evidence="1 5 6">
        <text>[protein]-peptidylproline (omega=180) = [protein]-peptidylproline (omega=0)</text>
        <dbReference type="Rhea" id="RHEA:16237"/>
        <dbReference type="Rhea" id="RHEA-COMP:10747"/>
        <dbReference type="Rhea" id="RHEA-COMP:10748"/>
        <dbReference type="ChEBI" id="CHEBI:83833"/>
        <dbReference type="ChEBI" id="CHEBI:83834"/>
        <dbReference type="EC" id="5.2.1.8"/>
    </reaction>
</comment>
<evidence type="ECO:0000313" key="10">
    <source>
        <dbReference type="Proteomes" id="UP000798808"/>
    </source>
</evidence>
<dbReference type="SUPFAM" id="SSF54534">
    <property type="entry name" value="FKBP-like"/>
    <property type="match status" value="1"/>
</dbReference>
<evidence type="ECO:0000256" key="4">
    <source>
        <dbReference type="ARBA" id="ARBA00023235"/>
    </source>
</evidence>
<accession>A0ABW9RV16</accession>
<dbReference type="EC" id="5.2.1.8" evidence="6"/>
<dbReference type="InterPro" id="IPR001179">
    <property type="entry name" value="PPIase_FKBP_dom"/>
</dbReference>
<dbReference type="EMBL" id="SMLW01000600">
    <property type="protein sequence ID" value="MTI26835.1"/>
    <property type="molecule type" value="Genomic_DNA"/>
</dbReference>
<dbReference type="PROSITE" id="PS50059">
    <property type="entry name" value="FKBP_PPIASE"/>
    <property type="match status" value="1"/>
</dbReference>
<evidence type="ECO:0000259" key="8">
    <source>
        <dbReference type="PROSITE" id="PS50059"/>
    </source>
</evidence>
<comment type="similarity">
    <text evidence="2 6">Belongs to the FKBP-type PPIase family.</text>
</comment>
<keyword evidence="3 5" id="KW-0697">Rotamase</keyword>
<name>A0ABW9RV16_9BACT</name>
<protein>
    <recommendedName>
        <fullName evidence="6">Peptidyl-prolyl cis-trans isomerase</fullName>
        <ecNumber evidence="6">5.2.1.8</ecNumber>
    </recommendedName>
</protein>
<reference evidence="9 10" key="1">
    <citation type="submission" date="2019-02" db="EMBL/GenBank/DDBJ databases">
        <authorList>
            <person name="Goldberg S.R."/>
            <person name="Haltli B.A."/>
            <person name="Correa H."/>
            <person name="Russell K.G."/>
        </authorList>
    </citation>
    <scope>NUCLEOTIDE SEQUENCE [LARGE SCALE GENOMIC DNA]</scope>
    <source>
        <strain evidence="9 10">JCM 16186</strain>
    </source>
</reference>
<evidence type="ECO:0000256" key="3">
    <source>
        <dbReference type="ARBA" id="ARBA00023110"/>
    </source>
</evidence>
<feature type="domain" description="PPIase FKBP-type" evidence="8">
    <location>
        <begin position="64"/>
        <end position="169"/>
    </location>
</feature>
<gene>
    <name evidence="9" type="ORF">E1163_17905</name>
</gene>
<feature type="compositionally biased region" description="Low complexity" evidence="7">
    <location>
        <begin position="1"/>
        <end position="11"/>
    </location>
</feature>